<evidence type="ECO:0000313" key="2">
    <source>
        <dbReference type="Proteomes" id="UP001597474"/>
    </source>
</evidence>
<keyword evidence="2" id="KW-1185">Reference proteome</keyword>
<name>A0ABW5U1V3_9RHOB</name>
<accession>A0ABW5U1V3</accession>
<dbReference type="Proteomes" id="UP001597474">
    <property type="component" value="Unassembled WGS sequence"/>
</dbReference>
<gene>
    <name evidence="1" type="ORF">ACFSUD_04030</name>
</gene>
<evidence type="ECO:0000313" key="1">
    <source>
        <dbReference type="EMBL" id="MFD2738732.1"/>
    </source>
</evidence>
<protein>
    <recommendedName>
        <fullName evidence="3">SDR family NAD(P)-dependent oxidoreductase</fullName>
    </recommendedName>
</protein>
<sequence length="198" mass="20593">MTAQGDFTDMPILLVAACQPPGPIFVQRLVAGGARLVVFDSASAGLRSLAAHDPERVEPLPVSDYDRTAFSGLQDDWGRAPIAAVINLLPLARPGDISGQIEMLKLLMQVFGRGLVAGRGTLLSLASRPRDPLALRGQGLCAALGEAGAALGREFARHSVRIHTIIAPPGEAEAAVAPGLFLCSEAGRKLASATLELA</sequence>
<proteinExistence type="predicted"/>
<reference evidence="2" key="1">
    <citation type="journal article" date="2019" name="Int. J. Syst. Evol. Microbiol.">
        <title>The Global Catalogue of Microorganisms (GCM) 10K type strain sequencing project: providing services to taxonomists for standard genome sequencing and annotation.</title>
        <authorList>
            <consortium name="The Broad Institute Genomics Platform"/>
            <consortium name="The Broad Institute Genome Sequencing Center for Infectious Disease"/>
            <person name="Wu L."/>
            <person name="Ma J."/>
        </authorList>
    </citation>
    <scope>NUCLEOTIDE SEQUENCE [LARGE SCALE GENOMIC DNA]</scope>
    <source>
        <strain evidence="2">TISTR 2562</strain>
    </source>
</reference>
<dbReference type="EMBL" id="JBHUMP010000002">
    <property type="protein sequence ID" value="MFD2738732.1"/>
    <property type="molecule type" value="Genomic_DNA"/>
</dbReference>
<comment type="caution">
    <text evidence="1">The sequence shown here is derived from an EMBL/GenBank/DDBJ whole genome shotgun (WGS) entry which is preliminary data.</text>
</comment>
<evidence type="ECO:0008006" key="3">
    <source>
        <dbReference type="Google" id="ProtNLM"/>
    </source>
</evidence>
<dbReference type="RefSeq" id="WP_386371698.1">
    <property type="nucleotide sequence ID" value="NZ_JBHUMP010000002.1"/>
</dbReference>
<organism evidence="1 2">
    <name type="scientific">Sulfitobacter aestuarii</name>
    <dbReference type="NCBI Taxonomy" id="2161676"/>
    <lineage>
        <taxon>Bacteria</taxon>
        <taxon>Pseudomonadati</taxon>
        <taxon>Pseudomonadota</taxon>
        <taxon>Alphaproteobacteria</taxon>
        <taxon>Rhodobacterales</taxon>
        <taxon>Roseobacteraceae</taxon>
        <taxon>Sulfitobacter</taxon>
    </lineage>
</organism>